<dbReference type="Proteomes" id="UP001497457">
    <property type="component" value="Chromosome 24b"/>
</dbReference>
<reference evidence="1 2" key="2">
    <citation type="submission" date="2024-10" db="EMBL/GenBank/DDBJ databases">
        <authorList>
            <person name="Ryan C."/>
        </authorList>
    </citation>
    <scope>NUCLEOTIDE SEQUENCE [LARGE SCALE GENOMIC DNA]</scope>
</reference>
<dbReference type="EMBL" id="OZ075134">
    <property type="protein sequence ID" value="CAL4992978.1"/>
    <property type="molecule type" value="Genomic_DNA"/>
</dbReference>
<accession>A0ABC9B2T5</accession>
<evidence type="ECO:0000313" key="1">
    <source>
        <dbReference type="EMBL" id="CAL4992978.1"/>
    </source>
</evidence>
<name>A0ABC9B2T5_9POAL</name>
<protein>
    <submittedName>
        <fullName evidence="1">Uncharacterized protein</fullName>
    </submittedName>
</protein>
<keyword evidence="2" id="KW-1185">Reference proteome</keyword>
<evidence type="ECO:0000313" key="2">
    <source>
        <dbReference type="Proteomes" id="UP001497457"/>
    </source>
</evidence>
<gene>
    <name evidence="1" type="ORF">URODEC1_LOCUS61359</name>
</gene>
<dbReference type="AlphaFoldDB" id="A0ABC9B2T5"/>
<reference evidence="2" key="1">
    <citation type="submission" date="2024-06" db="EMBL/GenBank/DDBJ databases">
        <authorList>
            <person name="Ryan C."/>
        </authorList>
    </citation>
    <scope>NUCLEOTIDE SEQUENCE [LARGE SCALE GENOMIC DNA]</scope>
</reference>
<organism evidence="1 2">
    <name type="scientific">Urochloa decumbens</name>
    <dbReference type="NCBI Taxonomy" id="240449"/>
    <lineage>
        <taxon>Eukaryota</taxon>
        <taxon>Viridiplantae</taxon>
        <taxon>Streptophyta</taxon>
        <taxon>Embryophyta</taxon>
        <taxon>Tracheophyta</taxon>
        <taxon>Spermatophyta</taxon>
        <taxon>Magnoliopsida</taxon>
        <taxon>Liliopsida</taxon>
        <taxon>Poales</taxon>
        <taxon>Poaceae</taxon>
        <taxon>PACMAD clade</taxon>
        <taxon>Panicoideae</taxon>
        <taxon>Panicodae</taxon>
        <taxon>Paniceae</taxon>
        <taxon>Melinidinae</taxon>
        <taxon>Urochloa</taxon>
    </lineage>
</organism>
<proteinExistence type="predicted"/>
<sequence>MEPRPTLHVYGLADIQASTGGGPWEAHVFLIEHLREAPDVHAALRKAVEDDHWAVKNPGQVAAARDMELALGRMAGALATIRRGGDGDDFGSAVDDLEWYAKEFAKQEVFGTERTRRAVARPALEVVRCARVVLSDDDLNGLVDAAAAKVHRARELPVRLDPDQVPLMVKSVKDITELAPSSSEDDAPPQPQEEAWCVGPVVVVTGLEKICEASDIRFSLVRNRDAKGWQVLGIQEVVEIAGLDERLGCLWGNLTKLRRPQILFDAVERDKVVNELEKDAFALFTYADRIRTGALRRDPGTASGACEVPGQVQNLVKVARTQPVDLSSVCQLAGMAILVIELLLNDHPVVFSEVLDFVL</sequence>